<organism evidence="1 2">
    <name type="scientific">Portunus trituberculatus</name>
    <name type="common">Swimming crab</name>
    <name type="synonym">Neptunus trituberculatus</name>
    <dbReference type="NCBI Taxonomy" id="210409"/>
    <lineage>
        <taxon>Eukaryota</taxon>
        <taxon>Metazoa</taxon>
        <taxon>Ecdysozoa</taxon>
        <taxon>Arthropoda</taxon>
        <taxon>Crustacea</taxon>
        <taxon>Multicrustacea</taxon>
        <taxon>Malacostraca</taxon>
        <taxon>Eumalacostraca</taxon>
        <taxon>Eucarida</taxon>
        <taxon>Decapoda</taxon>
        <taxon>Pleocyemata</taxon>
        <taxon>Brachyura</taxon>
        <taxon>Eubrachyura</taxon>
        <taxon>Portunoidea</taxon>
        <taxon>Portunidae</taxon>
        <taxon>Portuninae</taxon>
        <taxon>Portunus</taxon>
    </lineage>
</organism>
<dbReference type="EMBL" id="VSRR010001773">
    <property type="protein sequence ID" value="MPC27602.1"/>
    <property type="molecule type" value="Genomic_DNA"/>
</dbReference>
<comment type="caution">
    <text evidence="1">The sequence shown here is derived from an EMBL/GenBank/DDBJ whole genome shotgun (WGS) entry which is preliminary data.</text>
</comment>
<evidence type="ECO:0000313" key="2">
    <source>
        <dbReference type="Proteomes" id="UP000324222"/>
    </source>
</evidence>
<sequence>MFSRRSMNSLRLCYSGFQYCPAEEGKSIDAMTLRPSHAPILLTFYSPVLRATLPYSPRTLCGAGCYM</sequence>
<proteinExistence type="predicted"/>
<reference evidence="1 2" key="1">
    <citation type="submission" date="2019-05" db="EMBL/GenBank/DDBJ databases">
        <title>Another draft genome of Portunus trituberculatus and its Hox gene families provides insights of decapod evolution.</title>
        <authorList>
            <person name="Jeong J.-H."/>
            <person name="Song I."/>
            <person name="Kim S."/>
            <person name="Choi T."/>
            <person name="Kim D."/>
            <person name="Ryu S."/>
            <person name="Kim W."/>
        </authorList>
    </citation>
    <scope>NUCLEOTIDE SEQUENCE [LARGE SCALE GENOMIC DNA]</scope>
    <source>
        <tissue evidence="1">Muscle</tissue>
    </source>
</reference>
<keyword evidence="2" id="KW-1185">Reference proteome</keyword>
<evidence type="ECO:0000313" key="1">
    <source>
        <dbReference type="EMBL" id="MPC27602.1"/>
    </source>
</evidence>
<accession>A0A5B7E0T0</accession>
<name>A0A5B7E0T0_PORTR</name>
<dbReference type="AlphaFoldDB" id="A0A5B7E0T0"/>
<gene>
    <name evidence="1" type="ORF">E2C01_020775</name>
</gene>
<dbReference type="Proteomes" id="UP000324222">
    <property type="component" value="Unassembled WGS sequence"/>
</dbReference>
<protein>
    <submittedName>
        <fullName evidence="1">Uncharacterized protein</fullName>
    </submittedName>
</protein>